<evidence type="ECO:0000313" key="2">
    <source>
        <dbReference type="EMBL" id="KAK9278437.1"/>
    </source>
</evidence>
<dbReference type="Proteomes" id="UP001415857">
    <property type="component" value="Unassembled WGS sequence"/>
</dbReference>
<dbReference type="PROSITE" id="PS51257">
    <property type="entry name" value="PROKAR_LIPOPROTEIN"/>
    <property type="match status" value="1"/>
</dbReference>
<sequence length="153" mass="16250">MVRLSASSSLDHAGSSRRLAIGFFVSVSSLLASCAKHASRVSRNLKTKARNSRITPKSPAKLLTSISNKAMFHQKKRVGGESEGGAAKGQFGGGGEDDDGGLWQRSILMGDKCQPLAFSGVIYYDSNGNQVSELPMRSPRASPLPSYVYSAAK</sequence>
<protein>
    <submittedName>
        <fullName evidence="2">Uncharacterized protein</fullName>
    </submittedName>
</protein>
<organism evidence="2 3">
    <name type="scientific">Liquidambar formosana</name>
    <name type="common">Formosan gum</name>
    <dbReference type="NCBI Taxonomy" id="63359"/>
    <lineage>
        <taxon>Eukaryota</taxon>
        <taxon>Viridiplantae</taxon>
        <taxon>Streptophyta</taxon>
        <taxon>Embryophyta</taxon>
        <taxon>Tracheophyta</taxon>
        <taxon>Spermatophyta</taxon>
        <taxon>Magnoliopsida</taxon>
        <taxon>eudicotyledons</taxon>
        <taxon>Gunneridae</taxon>
        <taxon>Pentapetalae</taxon>
        <taxon>Saxifragales</taxon>
        <taxon>Altingiaceae</taxon>
        <taxon>Liquidambar</taxon>
    </lineage>
</organism>
<feature type="region of interest" description="Disordered" evidence="1">
    <location>
        <begin position="75"/>
        <end position="98"/>
    </location>
</feature>
<evidence type="ECO:0000313" key="3">
    <source>
        <dbReference type="Proteomes" id="UP001415857"/>
    </source>
</evidence>
<name>A0AAP0WSZ4_LIQFO</name>
<dbReference type="AlphaFoldDB" id="A0AAP0WSZ4"/>
<feature type="region of interest" description="Disordered" evidence="1">
    <location>
        <begin position="132"/>
        <end position="153"/>
    </location>
</feature>
<reference evidence="2 3" key="1">
    <citation type="journal article" date="2024" name="Plant J.">
        <title>Genome sequences and population genomics reveal climatic adaptation and genomic divergence between two closely related sweetgum species.</title>
        <authorList>
            <person name="Xu W.Q."/>
            <person name="Ren C.Q."/>
            <person name="Zhang X.Y."/>
            <person name="Comes H.P."/>
            <person name="Liu X.H."/>
            <person name="Li Y.G."/>
            <person name="Kettle C.J."/>
            <person name="Jalonen R."/>
            <person name="Gaisberger H."/>
            <person name="Ma Y.Z."/>
            <person name="Qiu Y.X."/>
        </authorList>
    </citation>
    <scope>NUCLEOTIDE SEQUENCE [LARGE SCALE GENOMIC DNA]</scope>
    <source>
        <strain evidence="2">Hangzhou</strain>
    </source>
</reference>
<evidence type="ECO:0000256" key="1">
    <source>
        <dbReference type="SAM" id="MobiDB-lite"/>
    </source>
</evidence>
<feature type="compositionally biased region" description="Gly residues" evidence="1">
    <location>
        <begin position="81"/>
        <end position="94"/>
    </location>
</feature>
<accession>A0AAP0WSZ4</accession>
<keyword evidence="3" id="KW-1185">Reference proteome</keyword>
<gene>
    <name evidence="2" type="ORF">L1049_028002</name>
</gene>
<dbReference type="PANTHER" id="PTHR33237">
    <property type="entry name" value="F2P16.13 PROTEIN-RELATED"/>
    <property type="match status" value="1"/>
</dbReference>
<dbReference type="EMBL" id="JBBPBK010000009">
    <property type="protein sequence ID" value="KAK9278437.1"/>
    <property type="molecule type" value="Genomic_DNA"/>
</dbReference>
<proteinExistence type="predicted"/>
<comment type="caution">
    <text evidence="2">The sequence shown here is derived from an EMBL/GenBank/DDBJ whole genome shotgun (WGS) entry which is preliminary data.</text>
</comment>
<dbReference type="PANTHER" id="PTHR33237:SF46">
    <property type="entry name" value="OS01G0606100 PROTEIN"/>
    <property type="match status" value="1"/>
</dbReference>